<dbReference type="PANTHER" id="PTHR35561:SF1">
    <property type="entry name" value="RNA 2',3'-CYCLIC PHOSPHODIESTERASE"/>
    <property type="match status" value="1"/>
</dbReference>
<comment type="function">
    <text evidence="2">Hydrolyzes RNA 2',3'-cyclic phosphodiester to an RNA 2'-phosphomonoester.</text>
</comment>
<proteinExistence type="inferred from homology"/>
<dbReference type="GO" id="GO:0008664">
    <property type="term" value="F:RNA 2',3'-cyclic 3'-phosphodiesterase activity"/>
    <property type="evidence" value="ECO:0007669"/>
    <property type="project" value="UniProtKB-EC"/>
</dbReference>
<feature type="short sequence motif" description="HXTX 2" evidence="2">
    <location>
        <begin position="120"/>
        <end position="123"/>
    </location>
</feature>
<feature type="active site" description="Proton donor" evidence="2">
    <location>
        <position position="36"/>
    </location>
</feature>
<evidence type="ECO:0000256" key="2">
    <source>
        <dbReference type="HAMAP-Rule" id="MF_01940"/>
    </source>
</evidence>
<accession>A0A831XML7</accession>
<organism evidence="3">
    <name type="scientific">Geobacter metallireducens</name>
    <dbReference type="NCBI Taxonomy" id="28232"/>
    <lineage>
        <taxon>Bacteria</taxon>
        <taxon>Pseudomonadati</taxon>
        <taxon>Thermodesulfobacteriota</taxon>
        <taxon>Desulfuromonadia</taxon>
        <taxon>Geobacterales</taxon>
        <taxon>Geobacteraceae</taxon>
        <taxon>Geobacter</taxon>
    </lineage>
</organism>
<dbReference type="EC" id="3.1.4.58" evidence="2"/>
<name>A0A831XML7_GEOME</name>
<dbReference type="Gene3D" id="3.90.1140.10">
    <property type="entry name" value="Cyclic phosphodiesterase"/>
    <property type="match status" value="1"/>
</dbReference>
<dbReference type="EMBL" id="DSOV01000047">
    <property type="protein sequence ID" value="HEN42883.1"/>
    <property type="molecule type" value="Genomic_DNA"/>
</dbReference>
<gene>
    <name evidence="3" type="primary">thpR</name>
    <name evidence="3" type="ORF">ENQ87_11035</name>
</gene>
<comment type="caution">
    <text evidence="3">The sequence shown here is derived from an EMBL/GenBank/DDBJ whole genome shotgun (WGS) entry which is preliminary data.</text>
</comment>
<protein>
    <recommendedName>
        <fullName evidence="2">RNA 2',3'-cyclic phosphodiesterase</fullName>
        <shortName evidence="2">RNA 2',3'-CPDase</shortName>
        <ecNumber evidence="2">3.1.4.58</ecNumber>
    </recommendedName>
</protein>
<dbReference type="NCBIfam" id="TIGR02258">
    <property type="entry name" value="2_5_ligase"/>
    <property type="match status" value="1"/>
</dbReference>
<sequence>MRLFVAIDLPGDIRQSVADICRGVHGVRWLPPEQLHLTLRFIGEADDAVDAEIRRGLAAITSPPFPVSLQGVGCFPSPRRPRVLWVGVSGGEPLVQLQHDVETAVVAAGLPPEERPFSPHITLARLKDHRGDDIAPFLARNASFASGPFTVDAFHLYSSILTAKGAIHRREASYPLGG</sequence>
<feature type="active site" description="Proton acceptor" evidence="2">
    <location>
        <position position="120"/>
    </location>
</feature>
<feature type="short sequence motif" description="HXTX 1" evidence="2">
    <location>
        <begin position="36"/>
        <end position="39"/>
    </location>
</feature>
<dbReference type="SUPFAM" id="SSF55144">
    <property type="entry name" value="LigT-like"/>
    <property type="match status" value="1"/>
</dbReference>
<reference evidence="3" key="1">
    <citation type="journal article" date="2020" name="mSystems">
        <title>Genome- and Community-Level Interaction Insights into Carbon Utilization and Element Cycling Functions of Hydrothermarchaeota in Hydrothermal Sediment.</title>
        <authorList>
            <person name="Zhou Z."/>
            <person name="Liu Y."/>
            <person name="Xu W."/>
            <person name="Pan J."/>
            <person name="Luo Z.H."/>
            <person name="Li M."/>
        </authorList>
    </citation>
    <scope>NUCLEOTIDE SEQUENCE [LARGE SCALE GENOMIC DNA]</scope>
    <source>
        <strain evidence="3">SpSt-349</strain>
    </source>
</reference>
<dbReference type="GO" id="GO:0004113">
    <property type="term" value="F:2',3'-cyclic-nucleotide 3'-phosphodiesterase activity"/>
    <property type="evidence" value="ECO:0007669"/>
    <property type="project" value="InterPro"/>
</dbReference>
<comment type="similarity">
    <text evidence="2">Belongs to the 2H phosphoesterase superfamily. ThpR family.</text>
</comment>
<comment type="catalytic activity">
    <reaction evidence="2">
        <text>a 3'-end 2',3'-cyclophospho-ribonucleotide-RNA + H2O = a 3'-end 2'-phospho-ribonucleotide-RNA + H(+)</text>
        <dbReference type="Rhea" id="RHEA:11828"/>
        <dbReference type="Rhea" id="RHEA-COMP:10464"/>
        <dbReference type="Rhea" id="RHEA-COMP:17353"/>
        <dbReference type="ChEBI" id="CHEBI:15377"/>
        <dbReference type="ChEBI" id="CHEBI:15378"/>
        <dbReference type="ChEBI" id="CHEBI:83064"/>
        <dbReference type="ChEBI" id="CHEBI:173113"/>
        <dbReference type="EC" id="3.1.4.58"/>
    </reaction>
</comment>
<dbReference type="AlphaFoldDB" id="A0A831XML7"/>
<dbReference type="Pfam" id="PF13563">
    <property type="entry name" value="2_5_RNA_ligase2"/>
    <property type="match status" value="1"/>
</dbReference>
<dbReference type="HAMAP" id="MF_01940">
    <property type="entry name" value="RNA_CPDase"/>
    <property type="match status" value="1"/>
</dbReference>
<dbReference type="InterPro" id="IPR009097">
    <property type="entry name" value="Cyclic_Pdiesterase"/>
</dbReference>
<dbReference type="InterPro" id="IPR004175">
    <property type="entry name" value="RNA_CPDase"/>
</dbReference>
<keyword evidence="1 2" id="KW-0378">Hydrolase</keyword>
<dbReference type="PANTHER" id="PTHR35561">
    <property type="entry name" value="RNA 2',3'-CYCLIC PHOSPHODIESTERASE"/>
    <property type="match status" value="1"/>
</dbReference>
<evidence type="ECO:0000313" key="3">
    <source>
        <dbReference type="EMBL" id="HEN42883.1"/>
    </source>
</evidence>
<evidence type="ECO:0000256" key="1">
    <source>
        <dbReference type="ARBA" id="ARBA00022801"/>
    </source>
</evidence>